<sequence>MVGGGCHVTKDHRSIMNGREIESHYKLETGFAEEQQLNRQRHEESQQLHKELLKESRSQNIDIDYLRSQVAKHDMEIHRFKATVN</sequence>
<dbReference type="Proteomes" id="UP000198853">
    <property type="component" value="Unassembled WGS sequence"/>
</dbReference>
<dbReference type="AlphaFoldDB" id="A0A1G8LCW1"/>
<evidence type="ECO:0000313" key="1">
    <source>
        <dbReference type="EMBL" id="SDI53532.1"/>
    </source>
</evidence>
<evidence type="ECO:0000313" key="2">
    <source>
        <dbReference type="Proteomes" id="UP000198853"/>
    </source>
</evidence>
<keyword evidence="2" id="KW-1185">Reference proteome</keyword>
<name>A0A1G8LCW1_9BACI</name>
<accession>A0A1G8LCW1</accession>
<protein>
    <submittedName>
        <fullName evidence="1">Uncharacterized protein</fullName>
    </submittedName>
</protein>
<dbReference type="EMBL" id="FNEN01000003">
    <property type="protein sequence ID" value="SDI53532.1"/>
    <property type="molecule type" value="Genomic_DNA"/>
</dbReference>
<reference evidence="1 2" key="1">
    <citation type="submission" date="2016-10" db="EMBL/GenBank/DDBJ databases">
        <authorList>
            <person name="de Groot N.N."/>
        </authorList>
    </citation>
    <scope>NUCLEOTIDE SEQUENCE [LARGE SCALE GENOMIC DNA]</scope>
    <source>
        <strain evidence="1 2">DSM 21771</strain>
    </source>
</reference>
<gene>
    <name evidence="1" type="ORF">SAMN04488123_10328</name>
</gene>
<organism evidence="1 2">
    <name type="scientific">Natribacillus halophilus</name>
    <dbReference type="NCBI Taxonomy" id="549003"/>
    <lineage>
        <taxon>Bacteria</taxon>
        <taxon>Bacillati</taxon>
        <taxon>Bacillota</taxon>
        <taxon>Bacilli</taxon>
        <taxon>Bacillales</taxon>
        <taxon>Bacillaceae</taxon>
        <taxon>Natribacillus</taxon>
    </lineage>
</organism>
<proteinExistence type="predicted"/>